<dbReference type="InterPro" id="IPR013083">
    <property type="entry name" value="Znf_RING/FYVE/PHD"/>
</dbReference>
<evidence type="ECO:0000313" key="8">
    <source>
        <dbReference type="EMBL" id="KAG5182394.1"/>
    </source>
</evidence>
<evidence type="ECO:0000256" key="2">
    <source>
        <dbReference type="ARBA" id="ARBA00022737"/>
    </source>
</evidence>
<feature type="region of interest" description="Disordered" evidence="6">
    <location>
        <begin position="451"/>
        <end position="544"/>
    </location>
</feature>
<evidence type="ECO:0000256" key="6">
    <source>
        <dbReference type="SAM" id="MobiDB-lite"/>
    </source>
</evidence>
<feature type="domain" description="C2HC/C3H-type" evidence="7">
    <location>
        <begin position="167"/>
        <end position="196"/>
    </location>
</feature>
<dbReference type="EMBL" id="JAFCMP010000246">
    <property type="protein sequence ID" value="KAG5182394.1"/>
    <property type="molecule type" value="Genomic_DNA"/>
</dbReference>
<dbReference type="Gene3D" id="3.30.40.10">
    <property type="entry name" value="Zinc/RING finger domain, C3HC4 (zinc finger)"/>
    <property type="match status" value="1"/>
</dbReference>
<evidence type="ECO:0000256" key="3">
    <source>
        <dbReference type="ARBA" id="ARBA00022771"/>
    </source>
</evidence>
<dbReference type="GO" id="GO:0008270">
    <property type="term" value="F:zinc ion binding"/>
    <property type="evidence" value="ECO:0007669"/>
    <property type="project" value="UniProtKB-KW"/>
</dbReference>
<keyword evidence="2" id="KW-0677">Repeat</keyword>
<comment type="caution">
    <text evidence="8">The sequence shown here is derived from an EMBL/GenBank/DDBJ whole genome shotgun (WGS) entry which is preliminary data.</text>
</comment>
<sequence length="656" mass="66589">MAGPCQPNAVWCTLCGKPFFPDSLPFHLKACRKKPEYVLLPCEWCGVQLIARDLKPHLRYCAVAKEWSVLCGAARPQSAETLRTAHNGATRTADARRLLHDKARPRDNASTTSQTRSQGLAADLQRHAADAAYTAKLPEGAVCGASQPWEEPQQTPRGDDGGGGGDGRIACAVCGRKFAPARAERHERVCRVRVARGQRTPFCSRRQRLAGLTSWGIAGLVRGVFGGQQQRHVAGGGKRASVPQLAPLPRGAVADCSAQPAGGSCAAALGAGERSCCSDDTCRHSAECGDGKLRPGTALLAVGNSHMRETLQAIVCANLDSLESISFQANVTAEANAAIMAGGALPPLTTWTYNHATGAVLDADGDARDKAPPDDVAVYAFASGARLYTLINTPLQLTPAAAAPPAETPVGLAAAARHLGFALGDLSALLVNRGNYRRWAHRLWCAGGGAAARRAGSSGSGGGSSSGERRRGGEDDGATGGNRHGCPAAGAGSGGGGGGAARSGRSGTHGGSSSRASAGGGGMPDRCSSDGGGSGSGSGSSEGSACAALADASREDGMVVDVDALLSAAAAAGFRGRALVLPRVLEGQLAAAPIDVAAAAAALPFGVEYWDWGALLQGRMCACPDCRDGSGHQCLPGPPGDAAGGVLRRLYSAGDS</sequence>
<dbReference type="PANTHER" id="PTHR13555:SF5">
    <property type="entry name" value="ZINC-FINGER OF A C2HC-TYPE"/>
    <property type="match status" value="1"/>
</dbReference>
<reference evidence="8" key="1">
    <citation type="submission" date="2021-02" db="EMBL/GenBank/DDBJ databases">
        <title>First Annotated Genome of the Yellow-green Alga Tribonema minus.</title>
        <authorList>
            <person name="Mahan K.M."/>
        </authorList>
    </citation>
    <scope>NUCLEOTIDE SEQUENCE</scope>
    <source>
        <strain evidence="8">UTEX B ZZ1240</strain>
    </source>
</reference>
<dbReference type="AlphaFoldDB" id="A0A836CE68"/>
<proteinExistence type="predicted"/>
<evidence type="ECO:0000259" key="7">
    <source>
        <dbReference type="PROSITE" id="PS52027"/>
    </source>
</evidence>
<dbReference type="InterPro" id="IPR026319">
    <property type="entry name" value="ZC2HC1A/B-like"/>
</dbReference>
<evidence type="ECO:0000256" key="5">
    <source>
        <dbReference type="PROSITE-ProRule" id="PRU01371"/>
    </source>
</evidence>
<evidence type="ECO:0000256" key="1">
    <source>
        <dbReference type="ARBA" id="ARBA00022723"/>
    </source>
</evidence>
<dbReference type="Gene3D" id="3.30.160.60">
    <property type="entry name" value="Classic Zinc Finger"/>
    <property type="match status" value="1"/>
</dbReference>
<keyword evidence="9" id="KW-1185">Reference proteome</keyword>
<dbReference type="PANTHER" id="PTHR13555">
    <property type="entry name" value="C2H2 ZINC FINGER CGI-62-RELATED"/>
    <property type="match status" value="1"/>
</dbReference>
<feature type="compositionally biased region" description="Basic and acidic residues" evidence="6">
    <location>
        <begin position="93"/>
        <end position="107"/>
    </location>
</feature>
<evidence type="ECO:0000256" key="4">
    <source>
        <dbReference type="ARBA" id="ARBA00022833"/>
    </source>
</evidence>
<keyword evidence="3 5" id="KW-0863">Zinc-finger</keyword>
<dbReference type="InterPro" id="IPR049899">
    <property type="entry name" value="Znf_C2HC_C3H"/>
</dbReference>
<organism evidence="8 9">
    <name type="scientific">Tribonema minus</name>
    <dbReference type="NCBI Taxonomy" id="303371"/>
    <lineage>
        <taxon>Eukaryota</taxon>
        <taxon>Sar</taxon>
        <taxon>Stramenopiles</taxon>
        <taxon>Ochrophyta</taxon>
        <taxon>PX clade</taxon>
        <taxon>Xanthophyceae</taxon>
        <taxon>Tribonematales</taxon>
        <taxon>Tribonemataceae</taxon>
        <taxon>Tribonema</taxon>
    </lineage>
</organism>
<dbReference type="PROSITE" id="PS52027">
    <property type="entry name" value="ZF_C2HC_C3H"/>
    <property type="match status" value="1"/>
</dbReference>
<protein>
    <recommendedName>
        <fullName evidence="7">C2HC/C3H-type domain-containing protein</fullName>
    </recommendedName>
</protein>
<feature type="compositionally biased region" description="Gly residues" evidence="6">
    <location>
        <begin position="530"/>
        <end position="540"/>
    </location>
</feature>
<feature type="compositionally biased region" description="Low complexity" evidence="6">
    <location>
        <begin position="502"/>
        <end position="517"/>
    </location>
</feature>
<keyword evidence="4" id="KW-0862">Zinc</keyword>
<feature type="compositionally biased region" description="Gly residues" evidence="6">
    <location>
        <begin position="491"/>
        <end position="501"/>
    </location>
</feature>
<evidence type="ECO:0000313" key="9">
    <source>
        <dbReference type="Proteomes" id="UP000664859"/>
    </source>
</evidence>
<keyword evidence="1" id="KW-0479">Metal-binding</keyword>
<dbReference type="Proteomes" id="UP000664859">
    <property type="component" value="Unassembled WGS sequence"/>
</dbReference>
<accession>A0A836CE68</accession>
<feature type="compositionally biased region" description="Polar residues" evidence="6">
    <location>
        <begin position="108"/>
        <end position="118"/>
    </location>
</feature>
<name>A0A836CE68_9STRA</name>
<gene>
    <name evidence="8" type="ORF">JKP88DRAFT_318911</name>
</gene>
<feature type="region of interest" description="Disordered" evidence="6">
    <location>
        <begin position="83"/>
        <end position="122"/>
    </location>
</feature>
<dbReference type="Pfam" id="PF13913">
    <property type="entry name" value="zf-C2HC_2"/>
    <property type="match status" value="2"/>
</dbReference>
<feature type="region of interest" description="Disordered" evidence="6">
    <location>
        <begin position="144"/>
        <end position="164"/>
    </location>
</feature>